<evidence type="ECO:0000256" key="5">
    <source>
        <dbReference type="ARBA" id="ARBA00022827"/>
    </source>
</evidence>
<evidence type="ECO:0000256" key="1">
    <source>
        <dbReference type="ARBA" id="ARBA00001974"/>
    </source>
</evidence>
<evidence type="ECO:0000259" key="9">
    <source>
        <dbReference type="PROSITE" id="PS51384"/>
    </source>
</evidence>
<feature type="region of interest" description="Disordered" evidence="8">
    <location>
        <begin position="1"/>
        <end position="38"/>
    </location>
</feature>
<comment type="similarity">
    <text evidence="3">Belongs to the flavoprotein pyridine nucleotide cytochrome reductase family.</text>
</comment>
<dbReference type="SUPFAM" id="SSF63380">
    <property type="entry name" value="Riboflavin synthase domain-like"/>
    <property type="match status" value="1"/>
</dbReference>
<evidence type="ECO:0000256" key="8">
    <source>
        <dbReference type="SAM" id="MobiDB-lite"/>
    </source>
</evidence>
<sequence length="400" mass="43623">MRPVQERAFSASTPAQRSSSSTTPGSGPKSKTKNRRSPLALPIGAATVLAASWYALGSGTKDESLNDTRFTAFDVVSNEPVSPTAFVLTIRSRDSELAKNSAKLKAAWEHGLWSVEFKQPQLQIARHYTPLPPLEGEDGTEGQLRFLVRKMQGGEMSNYLSRMQAGSQVWLRGPHHGFDIPKRLGDAGEIVFLAGGTGIAPALQMVHKLLDTSSIDGSADNRPSIRILWANRRSFDCVARDQLQGKLKADDEMQSVFLRQILDMKRKHGNHFSIDYYVDDEKKLIGIKDVDVALRSAGAAKPPSTLQPAHKSCRWHSTELLAVSMDEDDGQMPGAACACAQEGSGRKIVCVSGPDGFIEAFAGPKRWAGGRELQGPVQGVLGTIKRQNKGTMDDWLVLKM</sequence>
<evidence type="ECO:0000256" key="7">
    <source>
        <dbReference type="ARBA" id="ARBA00023136"/>
    </source>
</evidence>
<dbReference type="InterPro" id="IPR008333">
    <property type="entry name" value="Cbr1-like_FAD-bd_dom"/>
</dbReference>
<dbReference type="PANTHER" id="PTHR19370:SF189">
    <property type="entry name" value="CYTOCHROME C MITOCHONDRIAL IMPORT FACTOR CYC2"/>
    <property type="match status" value="1"/>
</dbReference>
<evidence type="ECO:0000256" key="4">
    <source>
        <dbReference type="ARBA" id="ARBA00022630"/>
    </source>
</evidence>
<dbReference type="CDD" id="cd06183">
    <property type="entry name" value="cyt_b5_reduct_like"/>
    <property type="match status" value="1"/>
</dbReference>
<gene>
    <name evidence="10" type="ORF">PG986_001056</name>
</gene>
<dbReference type="Pfam" id="PF00970">
    <property type="entry name" value="FAD_binding_6"/>
    <property type="match status" value="1"/>
</dbReference>
<evidence type="ECO:0000256" key="2">
    <source>
        <dbReference type="ARBA" id="ARBA00004370"/>
    </source>
</evidence>
<comment type="caution">
    <text evidence="10">The sequence shown here is derived from an EMBL/GenBank/DDBJ whole genome shotgun (WGS) entry which is preliminary data.</text>
</comment>
<comment type="cofactor">
    <cofactor evidence="1">
        <name>FAD</name>
        <dbReference type="ChEBI" id="CHEBI:57692"/>
    </cofactor>
</comment>
<reference evidence="10 11" key="1">
    <citation type="submission" date="2023-01" db="EMBL/GenBank/DDBJ databases">
        <title>Analysis of 21 Apiospora genomes using comparative genomics revels a genus with tremendous synthesis potential of carbohydrate active enzymes and secondary metabolites.</title>
        <authorList>
            <person name="Sorensen T."/>
        </authorList>
    </citation>
    <scope>NUCLEOTIDE SEQUENCE [LARGE SCALE GENOMIC DNA]</scope>
    <source>
        <strain evidence="10 11">CBS 24483</strain>
    </source>
</reference>
<accession>A0ABR1QVY3</accession>
<feature type="domain" description="FAD-binding FR-type" evidence="9">
    <location>
        <begin position="68"/>
        <end position="181"/>
    </location>
</feature>
<dbReference type="InterPro" id="IPR017938">
    <property type="entry name" value="Riboflavin_synthase-like_b-brl"/>
</dbReference>
<evidence type="ECO:0000313" key="10">
    <source>
        <dbReference type="EMBL" id="KAK7966779.1"/>
    </source>
</evidence>
<keyword evidence="7" id="KW-0472">Membrane</keyword>
<keyword evidence="4" id="KW-0285">Flavoprotein</keyword>
<dbReference type="EMBL" id="JAQQWE010000001">
    <property type="protein sequence ID" value="KAK7966779.1"/>
    <property type="molecule type" value="Genomic_DNA"/>
</dbReference>
<comment type="subcellular location">
    <subcellularLocation>
        <location evidence="2">Membrane</location>
    </subcellularLocation>
</comment>
<evidence type="ECO:0000256" key="6">
    <source>
        <dbReference type="ARBA" id="ARBA00023002"/>
    </source>
</evidence>
<proteinExistence type="inferred from homology"/>
<feature type="compositionally biased region" description="Low complexity" evidence="8">
    <location>
        <begin position="10"/>
        <end position="29"/>
    </location>
</feature>
<name>A0ABR1QVY3_9PEZI</name>
<keyword evidence="11" id="KW-1185">Reference proteome</keyword>
<protein>
    <recommendedName>
        <fullName evidence="9">FAD-binding FR-type domain-containing protein</fullName>
    </recommendedName>
</protein>
<dbReference type="Gene3D" id="3.40.50.80">
    <property type="entry name" value="Nucleotide-binding domain of ferredoxin-NADP reductase (FNR) module"/>
    <property type="match status" value="1"/>
</dbReference>
<dbReference type="RefSeq" id="XP_066706171.1">
    <property type="nucleotide sequence ID" value="XM_066837278.1"/>
</dbReference>
<dbReference type="InterPro" id="IPR017927">
    <property type="entry name" value="FAD-bd_FR_type"/>
</dbReference>
<dbReference type="SUPFAM" id="SSF52343">
    <property type="entry name" value="Ferredoxin reductase-like, C-terminal NADP-linked domain"/>
    <property type="match status" value="1"/>
</dbReference>
<dbReference type="InterPro" id="IPR039261">
    <property type="entry name" value="FNR_nucleotide-bd"/>
</dbReference>
<dbReference type="Gene3D" id="2.40.30.10">
    <property type="entry name" value="Translation factors"/>
    <property type="match status" value="1"/>
</dbReference>
<evidence type="ECO:0000313" key="11">
    <source>
        <dbReference type="Proteomes" id="UP001391051"/>
    </source>
</evidence>
<dbReference type="InterPro" id="IPR001433">
    <property type="entry name" value="OxRdtase_FAD/NAD-bd"/>
</dbReference>
<dbReference type="Proteomes" id="UP001391051">
    <property type="component" value="Unassembled WGS sequence"/>
</dbReference>
<keyword evidence="5" id="KW-0274">FAD</keyword>
<dbReference type="PROSITE" id="PS51384">
    <property type="entry name" value="FAD_FR"/>
    <property type="match status" value="1"/>
</dbReference>
<dbReference type="GeneID" id="92070340"/>
<dbReference type="Pfam" id="PF00175">
    <property type="entry name" value="NAD_binding_1"/>
    <property type="match status" value="1"/>
</dbReference>
<organism evidence="10 11">
    <name type="scientific">Apiospora aurea</name>
    <dbReference type="NCBI Taxonomy" id="335848"/>
    <lineage>
        <taxon>Eukaryota</taxon>
        <taxon>Fungi</taxon>
        <taxon>Dikarya</taxon>
        <taxon>Ascomycota</taxon>
        <taxon>Pezizomycotina</taxon>
        <taxon>Sordariomycetes</taxon>
        <taxon>Xylariomycetidae</taxon>
        <taxon>Amphisphaeriales</taxon>
        <taxon>Apiosporaceae</taxon>
        <taxon>Apiospora</taxon>
    </lineage>
</organism>
<dbReference type="InterPro" id="IPR001834">
    <property type="entry name" value="CBR-like"/>
</dbReference>
<dbReference type="PANTHER" id="PTHR19370">
    <property type="entry name" value="NADH-CYTOCHROME B5 REDUCTASE"/>
    <property type="match status" value="1"/>
</dbReference>
<evidence type="ECO:0000256" key="3">
    <source>
        <dbReference type="ARBA" id="ARBA00006105"/>
    </source>
</evidence>
<keyword evidence="6" id="KW-0560">Oxidoreductase</keyword>